<dbReference type="SUPFAM" id="SSF57802">
    <property type="entry name" value="Rubredoxin-like"/>
    <property type="match status" value="1"/>
</dbReference>
<dbReference type="Gene3D" id="1.20.1260.10">
    <property type="match status" value="1"/>
</dbReference>
<keyword evidence="8" id="KW-0560">Oxidoreductase</keyword>
<evidence type="ECO:0000259" key="6">
    <source>
        <dbReference type="PROSITE" id="PS50903"/>
    </source>
</evidence>
<keyword evidence="3" id="KW-0479">Metal-binding</keyword>
<dbReference type="Proteomes" id="UP000049127">
    <property type="component" value="Unassembled WGS sequence"/>
</dbReference>
<evidence type="ECO:0000256" key="1">
    <source>
        <dbReference type="ARBA" id="ARBA00001965"/>
    </source>
</evidence>
<evidence type="ECO:0000256" key="4">
    <source>
        <dbReference type="ARBA" id="ARBA00022982"/>
    </source>
</evidence>
<keyword evidence="2" id="KW-0813">Transport</keyword>
<feature type="domain" description="Ferritin-like diiron" evidence="7">
    <location>
        <begin position="3"/>
        <end position="148"/>
    </location>
</feature>
<dbReference type="EMBL" id="CEKZ01000024">
    <property type="protein sequence ID" value="CEQ05268.1"/>
    <property type="molecule type" value="Genomic_DNA"/>
</dbReference>
<keyword evidence="5" id="KW-0408">Iron</keyword>
<sequence>MKSLKGTKTAQNLMNVFAGESQAKNKYQFYAKIARKEGYAQIGDIFDETAHNEEMHGKIFFRYLLNDFTGEDLQVTGSYGVGMGTTLENLKTAAKGEDEEDTLYLKFAAEAREEGFEEIAASFTHIHGIEAHHRDRFLRLAKNIEEGIVFKRPEVHEWICTVCGYVHVGEEAPQVCPACKHPQAYYELRAENF</sequence>
<dbReference type="InterPro" id="IPR009040">
    <property type="entry name" value="Ferritin-like_diiron"/>
</dbReference>
<dbReference type="PANTHER" id="PTHR43865:SF1">
    <property type="entry name" value="RUBRERYTHRIN-RELATED"/>
    <property type="match status" value="1"/>
</dbReference>
<dbReference type="InterPro" id="IPR024934">
    <property type="entry name" value="Rubredoxin-like_dom"/>
</dbReference>
<dbReference type="InterPro" id="IPR048574">
    <property type="entry name" value="RUBY_RBDX"/>
</dbReference>
<evidence type="ECO:0000256" key="5">
    <source>
        <dbReference type="ARBA" id="ARBA00023004"/>
    </source>
</evidence>
<dbReference type="AlphaFoldDB" id="A0A0C7R7P9"/>
<organism evidence="8 9">
    <name type="scientific">Paraclostridium sordellii</name>
    <name type="common">Clostridium sordellii</name>
    <dbReference type="NCBI Taxonomy" id="1505"/>
    <lineage>
        <taxon>Bacteria</taxon>
        <taxon>Bacillati</taxon>
        <taxon>Bacillota</taxon>
        <taxon>Clostridia</taxon>
        <taxon>Peptostreptococcales</taxon>
        <taxon>Peptostreptococcaceae</taxon>
        <taxon>Paraclostridium</taxon>
    </lineage>
</organism>
<keyword evidence="4" id="KW-0249">Electron transport</keyword>
<proteinExistence type="predicted"/>
<dbReference type="GO" id="GO:0005506">
    <property type="term" value="F:iron ion binding"/>
    <property type="evidence" value="ECO:0007669"/>
    <property type="project" value="InterPro"/>
</dbReference>
<gene>
    <name evidence="8" type="primary">rbr1_2</name>
    <name evidence="8" type="ORF">R28058_29851</name>
</gene>
<dbReference type="InterPro" id="IPR003251">
    <property type="entry name" value="Rr_diiron-bd_dom"/>
</dbReference>
<dbReference type="EC" id="1.11.1.1" evidence="8"/>
<dbReference type="Pfam" id="PF02915">
    <property type="entry name" value="Rubrerythrin"/>
    <property type="match status" value="2"/>
</dbReference>
<evidence type="ECO:0000313" key="9">
    <source>
        <dbReference type="Proteomes" id="UP000049127"/>
    </source>
</evidence>
<dbReference type="GO" id="GO:0016692">
    <property type="term" value="F:NADH peroxidase activity"/>
    <property type="evidence" value="ECO:0007669"/>
    <property type="project" value="UniProtKB-EC"/>
</dbReference>
<dbReference type="InterPro" id="IPR052364">
    <property type="entry name" value="Rubrerythrin"/>
</dbReference>
<dbReference type="PROSITE" id="PS50905">
    <property type="entry name" value="FERRITIN_LIKE"/>
    <property type="match status" value="1"/>
</dbReference>
<protein>
    <submittedName>
        <fullName evidence="8">Rbr1</fullName>
        <ecNumber evidence="8">1.11.1.1</ecNumber>
    </submittedName>
</protein>
<accession>A0A0C7R7P9</accession>
<comment type="cofactor">
    <cofactor evidence="1">
        <name>Fe(3+)</name>
        <dbReference type="ChEBI" id="CHEBI:29034"/>
    </cofactor>
</comment>
<evidence type="ECO:0000313" key="8">
    <source>
        <dbReference type="EMBL" id="CEQ05268.1"/>
    </source>
</evidence>
<dbReference type="SUPFAM" id="SSF47240">
    <property type="entry name" value="Ferritin-like"/>
    <property type="match status" value="1"/>
</dbReference>
<keyword evidence="8" id="KW-0575">Peroxidase</keyword>
<dbReference type="Pfam" id="PF21349">
    <property type="entry name" value="RUBY_RBDX"/>
    <property type="match status" value="1"/>
</dbReference>
<dbReference type="CDD" id="cd00729">
    <property type="entry name" value="rubredoxin_SM"/>
    <property type="match status" value="1"/>
</dbReference>
<dbReference type="InterPro" id="IPR009078">
    <property type="entry name" value="Ferritin-like_SF"/>
</dbReference>
<dbReference type="InterPro" id="IPR012347">
    <property type="entry name" value="Ferritin-like"/>
</dbReference>
<dbReference type="CDD" id="cd01041">
    <property type="entry name" value="Rubrerythrin"/>
    <property type="match status" value="1"/>
</dbReference>
<evidence type="ECO:0000256" key="2">
    <source>
        <dbReference type="ARBA" id="ARBA00022448"/>
    </source>
</evidence>
<dbReference type="RefSeq" id="WP_055343128.1">
    <property type="nucleotide sequence ID" value="NZ_CDNI01000024.1"/>
</dbReference>
<dbReference type="Gene3D" id="2.20.28.10">
    <property type="match status" value="1"/>
</dbReference>
<dbReference type="PROSITE" id="PS50903">
    <property type="entry name" value="RUBREDOXIN_LIKE"/>
    <property type="match status" value="1"/>
</dbReference>
<feature type="domain" description="Rubredoxin-like" evidence="6">
    <location>
        <begin position="155"/>
        <end position="189"/>
    </location>
</feature>
<evidence type="ECO:0000256" key="3">
    <source>
        <dbReference type="ARBA" id="ARBA00022723"/>
    </source>
</evidence>
<name>A0A0C7R7P9_PARSO</name>
<dbReference type="OrthoDB" id="9799749at2"/>
<evidence type="ECO:0000259" key="7">
    <source>
        <dbReference type="PROSITE" id="PS50905"/>
    </source>
</evidence>
<dbReference type="PANTHER" id="PTHR43865">
    <property type="entry name" value="RUBRERYTHRIN-RELATED"/>
    <property type="match status" value="1"/>
</dbReference>
<reference evidence="9" key="1">
    <citation type="submission" date="2015-01" db="EMBL/GenBank/DDBJ databases">
        <authorList>
            <person name="Aslett M.A."/>
            <person name="De Silva N."/>
        </authorList>
    </citation>
    <scope>NUCLEOTIDE SEQUENCE [LARGE SCALE GENOMIC DNA]</scope>
    <source>
        <strain evidence="9">R28058</strain>
    </source>
</reference>
<dbReference type="NCBIfam" id="NF045767">
    <property type="entry name" value="RuberyRbr"/>
    <property type="match status" value="1"/>
</dbReference>